<dbReference type="InterPro" id="IPR051763">
    <property type="entry name" value="Copper_Homeo_Regul"/>
</dbReference>
<dbReference type="GO" id="GO:0005507">
    <property type="term" value="F:copper ion binding"/>
    <property type="evidence" value="ECO:0007669"/>
    <property type="project" value="InterPro"/>
</dbReference>
<evidence type="ECO:0000256" key="7">
    <source>
        <dbReference type="ARBA" id="ARBA00023242"/>
    </source>
</evidence>
<dbReference type="InterPro" id="IPR036395">
    <property type="entry name" value="Cu_fist_DNA-bd_dom_sf"/>
</dbReference>
<feature type="domain" description="Copper-fist" evidence="9">
    <location>
        <begin position="1"/>
        <end position="39"/>
    </location>
</feature>
<evidence type="ECO:0000313" key="11">
    <source>
        <dbReference type="Proteomes" id="UP001313282"/>
    </source>
</evidence>
<feature type="region of interest" description="Disordered" evidence="8">
    <location>
        <begin position="112"/>
        <end position="147"/>
    </location>
</feature>
<gene>
    <name evidence="10" type="ORF">TWF718_001995</name>
</gene>
<sequence length="248" mass="26881">MLIDGITWACETCIRGHRAANCQHIERPLQPLGRKGRPVSQCHHCRSLRHSRSLHTRCKCELMARNGASEANGKRCKCRCMEGEACTCAYKKGQTTTSKVSGPQSNLVGTDVLLQSPGSSQGDSTMVQTPLQSRSCSDSSTPREPGHCGVGSIEHTEALNGLNGWDPTLATKSPTMPSTAIAVEGTEWESPSGAYPDIQPPYAGFMQEDQLSLELSALMDAFVENSAMGQFENNFQDNEPSRLDPNIP</sequence>
<dbReference type="GO" id="GO:0006878">
    <property type="term" value="P:intracellular copper ion homeostasis"/>
    <property type="evidence" value="ECO:0007669"/>
    <property type="project" value="TreeGrafter"/>
</dbReference>
<organism evidence="10 11">
    <name type="scientific">Orbilia javanica</name>
    <dbReference type="NCBI Taxonomy" id="47235"/>
    <lineage>
        <taxon>Eukaryota</taxon>
        <taxon>Fungi</taxon>
        <taxon>Dikarya</taxon>
        <taxon>Ascomycota</taxon>
        <taxon>Pezizomycotina</taxon>
        <taxon>Orbiliomycetes</taxon>
        <taxon>Orbiliales</taxon>
        <taxon>Orbiliaceae</taxon>
        <taxon>Orbilia</taxon>
    </lineage>
</organism>
<dbReference type="SMART" id="SM00412">
    <property type="entry name" value="Cu_FIST"/>
    <property type="match status" value="1"/>
</dbReference>
<dbReference type="PANTHER" id="PTHR28088">
    <property type="entry name" value="TRANSCRIPTIONAL ACTIVATOR HAA1-RELATED"/>
    <property type="match status" value="1"/>
</dbReference>
<keyword evidence="2" id="KW-0479">Metal-binding</keyword>
<evidence type="ECO:0000256" key="6">
    <source>
        <dbReference type="ARBA" id="ARBA00023163"/>
    </source>
</evidence>
<dbReference type="Pfam" id="PF00649">
    <property type="entry name" value="Copper-fist"/>
    <property type="match status" value="1"/>
</dbReference>
<accession>A0AAN8RNR6</accession>
<evidence type="ECO:0000256" key="3">
    <source>
        <dbReference type="ARBA" id="ARBA00022833"/>
    </source>
</evidence>
<dbReference type="PANTHER" id="PTHR28088:SF5">
    <property type="entry name" value="TRANSCRIPTIONAL ACTIVATOR HAA1-RELATED"/>
    <property type="match status" value="1"/>
</dbReference>
<evidence type="ECO:0000256" key="4">
    <source>
        <dbReference type="ARBA" id="ARBA00023008"/>
    </source>
</evidence>
<evidence type="ECO:0000256" key="1">
    <source>
        <dbReference type="ARBA" id="ARBA00004123"/>
    </source>
</evidence>
<dbReference type="Proteomes" id="UP001313282">
    <property type="component" value="Unassembled WGS sequence"/>
</dbReference>
<dbReference type="SUPFAM" id="SSF57879">
    <property type="entry name" value="Zinc domain conserved in yeast copper-regulated transcription factors"/>
    <property type="match status" value="1"/>
</dbReference>
<proteinExistence type="predicted"/>
<evidence type="ECO:0000256" key="2">
    <source>
        <dbReference type="ARBA" id="ARBA00022723"/>
    </source>
</evidence>
<reference evidence="10 11" key="1">
    <citation type="submission" date="2019-10" db="EMBL/GenBank/DDBJ databases">
        <authorList>
            <person name="Palmer J.M."/>
        </authorList>
    </citation>
    <scope>NUCLEOTIDE SEQUENCE [LARGE SCALE GENOMIC DNA]</scope>
    <source>
        <strain evidence="10 11">TWF718</strain>
    </source>
</reference>
<dbReference type="GO" id="GO:0000978">
    <property type="term" value="F:RNA polymerase II cis-regulatory region sequence-specific DNA binding"/>
    <property type="evidence" value="ECO:0007669"/>
    <property type="project" value="TreeGrafter"/>
</dbReference>
<dbReference type="PRINTS" id="PR00617">
    <property type="entry name" value="COPPERFIST"/>
</dbReference>
<evidence type="ECO:0000256" key="5">
    <source>
        <dbReference type="ARBA" id="ARBA00023015"/>
    </source>
</evidence>
<dbReference type="SMART" id="SM01090">
    <property type="entry name" value="Copper-fist"/>
    <property type="match status" value="1"/>
</dbReference>
<dbReference type="GO" id="GO:0000981">
    <property type="term" value="F:DNA-binding transcription factor activity, RNA polymerase II-specific"/>
    <property type="evidence" value="ECO:0007669"/>
    <property type="project" value="TreeGrafter"/>
</dbReference>
<dbReference type="FunFam" id="3.90.430.10:FF:000001">
    <property type="entry name" value="Copper fist DNA-binding protein"/>
    <property type="match status" value="1"/>
</dbReference>
<protein>
    <recommendedName>
        <fullName evidence="9">Copper-fist domain-containing protein</fullName>
    </recommendedName>
</protein>
<dbReference type="AlphaFoldDB" id="A0AAN8RNR6"/>
<comment type="caution">
    <text evidence="10">The sequence shown here is derived from an EMBL/GenBank/DDBJ whole genome shotgun (WGS) entry which is preliminary data.</text>
</comment>
<evidence type="ECO:0000259" key="9">
    <source>
        <dbReference type="PROSITE" id="PS50073"/>
    </source>
</evidence>
<comment type="subcellular location">
    <subcellularLocation>
        <location evidence="1">Nucleus</location>
    </subcellularLocation>
</comment>
<keyword evidence="4" id="KW-0186">Copper</keyword>
<dbReference type="InterPro" id="IPR001083">
    <property type="entry name" value="Cu_fist_DNA-bd_dom"/>
</dbReference>
<keyword evidence="7" id="KW-0539">Nucleus</keyword>
<keyword evidence="6" id="KW-0804">Transcription</keyword>
<evidence type="ECO:0000256" key="8">
    <source>
        <dbReference type="SAM" id="MobiDB-lite"/>
    </source>
</evidence>
<keyword evidence="11" id="KW-1185">Reference proteome</keyword>
<dbReference type="PROSITE" id="PS50073">
    <property type="entry name" value="COPPER_FIST_2"/>
    <property type="match status" value="1"/>
</dbReference>
<dbReference type="GO" id="GO:0005634">
    <property type="term" value="C:nucleus"/>
    <property type="evidence" value="ECO:0007669"/>
    <property type="project" value="UniProtKB-SubCell"/>
</dbReference>
<name>A0AAN8RNR6_9PEZI</name>
<keyword evidence="3" id="KW-0862">Zinc</keyword>
<feature type="compositionally biased region" description="Polar residues" evidence="8">
    <location>
        <begin position="116"/>
        <end position="142"/>
    </location>
</feature>
<dbReference type="GO" id="GO:0045944">
    <property type="term" value="P:positive regulation of transcription by RNA polymerase II"/>
    <property type="evidence" value="ECO:0007669"/>
    <property type="project" value="TreeGrafter"/>
</dbReference>
<dbReference type="EMBL" id="JAVHNR010000001">
    <property type="protein sequence ID" value="KAK6357687.1"/>
    <property type="molecule type" value="Genomic_DNA"/>
</dbReference>
<dbReference type="GO" id="GO:0006879">
    <property type="term" value="P:intracellular iron ion homeostasis"/>
    <property type="evidence" value="ECO:0007669"/>
    <property type="project" value="TreeGrafter"/>
</dbReference>
<dbReference type="Gene3D" id="3.90.430.10">
    <property type="entry name" value="Copper fist DNA-binding domain"/>
    <property type="match status" value="1"/>
</dbReference>
<evidence type="ECO:0000313" key="10">
    <source>
        <dbReference type="EMBL" id="KAK6357687.1"/>
    </source>
</evidence>
<keyword evidence="5" id="KW-0805">Transcription regulation</keyword>